<feature type="transmembrane region" description="Helical" evidence="13">
    <location>
        <begin position="508"/>
        <end position="528"/>
    </location>
</feature>
<evidence type="ECO:0000256" key="7">
    <source>
        <dbReference type="ARBA" id="ARBA00022692"/>
    </source>
</evidence>
<evidence type="ECO:0000259" key="14">
    <source>
        <dbReference type="Pfam" id="PF04987"/>
    </source>
</evidence>
<feature type="transmembrane region" description="Helical" evidence="13">
    <location>
        <begin position="768"/>
        <end position="789"/>
    </location>
</feature>
<dbReference type="EMBL" id="QEAQ01000071">
    <property type="protein sequence ID" value="TPX56560.1"/>
    <property type="molecule type" value="Genomic_DNA"/>
</dbReference>
<evidence type="ECO:0000256" key="8">
    <source>
        <dbReference type="ARBA" id="ARBA00022824"/>
    </source>
</evidence>
<dbReference type="GO" id="GO:0006506">
    <property type="term" value="P:GPI anchor biosynthetic process"/>
    <property type="evidence" value="ECO:0007669"/>
    <property type="project" value="UniProtKB-UniPathway"/>
</dbReference>
<feature type="transmembrane region" description="Helical" evidence="13">
    <location>
        <begin position="669"/>
        <end position="687"/>
    </location>
</feature>
<dbReference type="PANTHER" id="PTHR12250:SF0">
    <property type="entry name" value="GPI ETHANOLAMINE PHOSPHATE TRANSFERASE 1"/>
    <property type="match status" value="1"/>
</dbReference>
<evidence type="ECO:0000256" key="5">
    <source>
        <dbReference type="ARBA" id="ARBA00022502"/>
    </source>
</evidence>
<evidence type="ECO:0000313" key="15">
    <source>
        <dbReference type="EMBL" id="TPX56560.1"/>
    </source>
</evidence>
<dbReference type="PANTHER" id="PTHR12250">
    <property type="entry name" value="PHOSPHATIDYLINOSITOL GLYCAN, CLASS N"/>
    <property type="match status" value="1"/>
</dbReference>
<comment type="subcellular location">
    <subcellularLocation>
        <location evidence="1 13">Endoplasmic reticulum membrane</location>
        <topology evidence="1 13">Multi-pass membrane protein</topology>
    </subcellularLocation>
</comment>
<dbReference type="FunFam" id="3.40.720.10:FF:000015">
    <property type="entry name" value="GPI ethanolamine phosphate transferase 1"/>
    <property type="match status" value="1"/>
</dbReference>
<evidence type="ECO:0000256" key="13">
    <source>
        <dbReference type="RuleBase" id="RU367138"/>
    </source>
</evidence>
<dbReference type="InterPro" id="IPR017850">
    <property type="entry name" value="Alkaline_phosphatase_core_sf"/>
</dbReference>
<dbReference type="Pfam" id="PF01663">
    <property type="entry name" value="Phosphodiest"/>
    <property type="match status" value="1"/>
</dbReference>
<evidence type="ECO:0000256" key="10">
    <source>
        <dbReference type="ARBA" id="ARBA00023136"/>
    </source>
</evidence>
<dbReference type="Proteomes" id="UP000318582">
    <property type="component" value="Unassembled WGS sequence"/>
</dbReference>
<keyword evidence="6 13" id="KW-0808">Transferase</keyword>
<dbReference type="CDD" id="cd16020">
    <property type="entry name" value="GPI_EPT_1"/>
    <property type="match status" value="1"/>
</dbReference>
<accession>A0A507E0I6</accession>
<evidence type="ECO:0000256" key="12">
    <source>
        <dbReference type="ARBA" id="ARBA00024850"/>
    </source>
</evidence>
<feature type="transmembrane region" description="Helical" evidence="13">
    <location>
        <begin position="841"/>
        <end position="863"/>
    </location>
</feature>
<evidence type="ECO:0000256" key="4">
    <source>
        <dbReference type="ARBA" id="ARBA00020831"/>
    </source>
</evidence>
<dbReference type="GO" id="GO:0051377">
    <property type="term" value="F:mannose-ethanolamine phosphotransferase activity"/>
    <property type="evidence" value="ECO:0007669"/>
    <property type="project" value="UniProtKB-UniRule"/>
</dbReference>
<feature type="transmembrane region" description="Helical" evidence="13">
    <location>
        <begin position="635"/>
        <end position="657"/>
    </location>
</feature>
<sequence>MEPVLPSQPPRARRLVLIVADGLRADKLFEQRLHYAPFLKEIVEERGTWGVSHTRVPTESRPGHVALIAGFYEDVSAVTKGWKMNPVNFDSVFNQSTHTWSFGSPDILPMFAEGATDPGKVETIMYPQESEDFAKDASKLDTWVFEEFDKILHDAKHNTTLNDMAREQGVVFFLHLLGLDTNGHAHRPESLEYTENIKIVDAGIRKVVQSIEEFYGHDGRTAFIFTADHGMSNQGNHGDGNPDNTRTPLIAWGSGLPLPKPAPKTRGNSLGGLTEAWGLSDLHRIDVEQADIAPLMSFLIGVPYPMNSVGVLPLEYLAGSAHDKALAIFDNARQILAQYRVKADSKRRTEPFFKPFKRLANEQELAREIAQLIDLKHYQDATEKSLELISLCLAGLRYYQTYDWLFLRSVISLGYLGWVAYGTLFILRSGALHVPPTPNDAADQHSKQANALALGVFAVLFFFLYCKESPGLYYGYIAFPIYFWSECLRQRPYISALASNVMQNRKEAYRAAATVLFYIVALEILVYSYFNRQILTPCLWFLGLLWPQTFPIHVRSENRTLISVWVASCLATSVFPLLSAEKRENSLLVALGGVAVVLSGIYAYVRLPSYTARELPETSTKSTAAGSKPANQVRIVLVQVGLAIISVLVTLDTTYRLHAKTGLPLLNQSISWSVLASAALIPIIDGVHVGQHYLRRLAVIYLAFAPVFILLTISYETLFYVCFSGVLATWLSLERILYAQASTGGYDTTDEISPRRPSSSRNLHLGDLRVAATFLLLTNVAFFGTGNMASVSSFSLESVYRFTTVFAPFLMGALLILKILIPFFLLSSTLAVLARALHLPAFSLFLLVLATTDIMTLNFFFLVRDNGSWLEIGTTISHFVIASAFIVFQCILFVASWALVGSVLVPPPTKVAAKKRT</sequence>
<evidence type="ECO:0000313" key="16">
    <source>
        <dbReference type="Proteomes" id="UP000318582"/>
    </source>
</evidence>
<organism evidence="15 16">
    <name type="scientific">Powellomyces hirtus</name>
    <dbReference type="NCBI Taxonomy" id="109895"/>
    <lineage>
        <taxon>Eukaryota</taxon>
        <taxon>Fungi</taxon>
        <taxon>Fungi incertae sedis</taxon>
        <taxon>Chytridiomycota</taxon>
        <taxon>Chytridiomycota incertae sedis</taxon>
        <taxon>Chytridiomycetes</taxon>
        <taxon>Spizellomycetales</taxon>
        <taxon>Powellomycetaceae</taxon>
        <taxon>Powellomyces</taxon>
    </lineage>
</organism>
<feature type="domain" description="GPI ethanolamine phosphate transferase 1 C-terminal" evidence="14">
    <location>
        <begin position="395"/>
        <end position="868"/>
    </location>
</feature>
<feature type="transmembrane region" description="Helical" evidence="13">
    <location>
        <begin position="694"/>
        <end position="711"/>
    </location>
</feature>
<keyword evidence="10 13" id="KW-0472">Membrane</keyword>
<feature type="transmembrane region" description="Helical" evidence="13">
    <location>
        <begin position="875"/>
        <end position="905"/>
    </location>
</feature>
<dbReference type="InterPro" id="IPR017852">
    <property type="entry name" value="GPI_EtnP_transferase_1_C"/>
</dbReference>
<dbReference type="GO" id="GO:0005789">
    <property type="term" value="C:endoplasmic reticulum membrane"/>
    <property type="evidence" value="ECO:0007669"/>
    <property type="project" value="UniProtKB-SubCell"/>
</dbReference>
<dbReference type="Gene3D" id="3.40.720.10">
    <property type="entry name" value="Alkaline Phosphatase, subunit A"/>
    <property type="match status" value="1"/>
</dbReference>
<dbReference type="AlphaFoldDB" id="A0A507E0I6"/>
<keyword evidence="8 13" id="KW-0256">Endoplasmic reticulum</keyword>
<comment type="caution">
    <text evidence="15">The sequence shown here is derived from an EMBL/GenBank/DDBJ whole genome shotgun (WGS) entry which is preliminary data.</text>
</comment>
<evidence type="ECO:0000256" key="2">
    <source>
        <dbReference type="ARBA" id="ARBA00004687"/>
    </source>
</evidence>
<dbReference type="Pfam" id="PF04987">
    <property type="entry name" value="PigN"/>
    <property type="match status" value="1"/>
</dbReference>
<dbReference type="SUPFAM" id="SSF53649">
    <property type="entry name" value="Alkaline phosphatase-like"/>
    <property type="match status" value="1"/>
</dbReference>
<proteinExistence type="inferred from homology"/>
<keyword evidence="16" id="KW-1185">Reference proteome</keyword>
<evidence type="ECO:0000256" key="1">
    <source>
        <dbReference type="ARBA" id="ARBA00004477"/>
    </source>
</evidence>
<comment type="similarity">
    <text evidence="3 13">Belongs to the PIGG/PIGN/PIGO family. PIGN subfamily.</text>
</comment>
<feature type="transmembrane region" description="Helical" evidence="13">
    <location>
        <begin position="586"/>
        <end position="605"/>
    </location>
</feature>
<comment type="pathway">
    <text evidence="2 13">Glycolipid biosynthesis; glycosylphosphatidylinositol-anchor biosynthesis.</text>
</comment>
<keyword evidence="7 13" id="KW-0812">Transmembrane</keyword>
<comment type="function">
    <text evidence="12 13">Ethanolamine phosphate transferase involved in glycosylphosphatidylinositol-anchor biosynthesis. Transfers ethanolamine phosphate to the first alpha-1,4-linked mannose of the glycosylphosphatidylinositol precursor of GPI-anchor.</text>
</comment>
<gene>
    <name evidence="15" type="ORF">PhCBS80983_g04468</name>
</gene>
<dbReference type="STRING" id="109895.A0A507E0I6"/>
<feature type="transmembrane region" description="Helical" evidence="13">
    <location>
        <begin position="448"/>
        <end position="465"/>
    </location>
</feature>
<evidence type="ECO:0000256" key="6">
    <source>
        <dbReference type="ARBA" id="ARBA00022679"/>
    </source>
</evidence>
<keyword evidence="9 13" id="KW-1133">Transmembrane helix</keyword>
<protein>
    <recommendedName>
        <fullName evidence="4 13">GPI ethanolamine phosphate transferase 1</fullName>
        <ecNumber evidence="13">2.-.-.-</ecNumber>
    </recommendedName>
</protein>
<keyword evidence="11" id="KW-0325">Glycoprotein</keyword>
<feature type="transmembrane region" description="Helical" evidence="13">
    <location>
        <begin position="561"/>
        <end position="580"/>
    </location>
</feature>
<feature type="transmembrane region" description="Helical" evidence="13">
    <location>
        <begin position="809"/>
        <end position="834"/>
    </location>
</feature>
<reference evidence="15 16" key="1">
    <citation type="journal article" date="2019" name="Sci. Rep.">
        <title>Comparative genomics of chytrid fungi reveal insights into the obligate biotrophic and pathogenic lifestyle of Synchytrium endobioticum.</title>
        <authorList>
            <person name="van de Vossenberg B.T.L.H."/>
            <person name="Warris S."/>
            <person name="Nguyen H.D.T."/>
            <person name="van Gent-Pelzer M.P.E."/>
            <person name="Joly D.L."/>
            <person name="van de Geest H.C."/>
            <person name="Bonants P.J.M."/>
            <person name="Smith D.S."/>
            <person name="Levesque C.A."/>
            <person name="van der Lee T.A.J."/>
        </authorList>
    </citation>
    <scope>NUCLEOTIDE SEQUENCE [LARGE SCALE GENOMIC DNA]</scope>
    <source>
        <strain evidence="15 16">CBS 809.83</strain>
    </source>
</reference>
<evidence type="ECO:0000256" key="11">
    <source>
        <dbReference type="ARBA" id="ARBA00023180"/>
    </source>
</evidence>
<name>A0A507E0I6_9FUNG</name>
<dbReference type="UniPathway" id="UPA00196"/>
<dbReference type="InterPro" id="IPR007070">
    <property type="entry name" value="GPI_EtnP_transferase_1"/>
</dbReference>
<dbReference type="InterPro" id="IPR037671">
    <property type="entry name" value="PIGN_N"/>
</dbReference>
<dbReference type="EC" id="2.-.-.-" evidence="13"/>
<evidence type="ECO:0000256" key="3">
    <source>
        <dbReference type="ARBA" id="ARBA00008400"/>
    </source>
</evidence>
<dbReference type="InterPro" id="IPR002591">
    <property type="entry name" value="Phosphodiest/P_Trfase"/>
</dbReference>
<evidence type="ECO:0000256" key="9">
    <source>
        <dbReference type="ARBA" id="ARBA00022989"/>
    </source>
</evidence>
<feature type="transmembrane region" description="Helical" evidence="13">
    <location>
        <begin position="405"/>
        <end position="427"/>
    </location>
</feature>
<keyword evidence="5 13" id="KW-0337">GPI-anchor biosynthesis</keyword>